<reference evidence="3 4" key="1">
    <citation type="journal article" date="2017" name="Genome Announc.">
        <title>Genome sequence of the saprophytic ascomycete Epicoccum nigrum ICMP 19927 strain isolated from New Zealand.</title>
        <authorList>
            <person name="Fokin M."/>
            <person name="Fleetwood D."/>
            <person name="Weir B.S."/>
            <person name="Villas-Boas S.G."/>
        </authorList>
    </citation>
    <scope>NUCLEOTIDE SEQUENCE [LARGE SCALE GENOMIC DNA]</scope>
    <source>
        <strain evidence="3 4">ICMP 19927</strain>
    </source>
</reference>
<dbReference type="PANTHER" id="PTHR10622">
    <property type="entry name" value="HET DOMAIN-CONTAINING PROTEIN"/>
    <property type="match status" value="1"/>
</dbReference>
<protein>
    <submittedName>
        <fullName evidence="3">Uncharacterized protein</fullName>
    </submittedName>
</protein>
<dbReference type="Pfam" id="PF06985">
    <property type="entry name" value="HET"/>
    <property type="match status" value="1"/>
</dbReference>
<dbReference type="Pfam" id="PF26640">
    <property type="entry name" value="DUF8212"/>
    <property type="match status" value="1"/>
</dbReference>
<dbReference type="PANTHER" id="PTHR10622:SF10">
    <property type="entry name" value="HET DOMAIN-CONTAINING PROTEIN"/>
    <property type="match status" value="1"/>
</dbReference>
<dbReference type="AlphaFoldDB" id="A0A1Y2MCL4"/>
<feature type="domain" description="Heterokaryon incompatibility" evidence="1">
    <location>
        <begin position="21"/>
        <end position="107"/>
    </location>
</feature>
<dbReference type="STRING" id="105696.A0A1Y2MCL4"/>
<dbReference type="InParanoid" id="A0A1Y2MCL4"/>
<evidence type="ECO:0000313" key="4">
    <source>
        <dbReference type="Proteomes" id="UP000193240"/>
    </source>
</evidence>
<dbReference type="EMBL" id="KZ107838">
    <property type="protein sequence ID" value="OSS53875.1"/>
    <property type="molecule type" value="Genomic_DNA"/>
</dbReference>
<proteinExistence type="predicted"/>
<gene>
    <name evidence="3" type="ORF">B5807_00763</name>
</gene>
<organism evidence="3 4">
    <name type="scientific">Epicoccum nigrum</name>
    <name type="common">Soil fungus</name>
    <name type="synonym">Epicoccum purpurascens</name>
    <dbReference type="NCBI Taxonomy" id="105696"/>
    <lineage>
        <taxon>Eukaryota</taxon>
        <taxon>Fungi</taxon>
        <taxon>Dikarya</taxon>
        <taxon>Ascomycota</taxon>
        <taxon>Pezizomycotina</taxon>
        <taxon>Dothideomycetes</taxon>
        <taxon>Pleosporomycetidae</taxon>
        <taxon>Pleosporales</taxon>
        <taxon>Pleosporineae</taxon>
        <taxon>Didymellaceae</taxon>
        <taxon>Epicoccum</taxon>
    </lineage>
</organism>
<evidence type="ECO:0000259" key="1">
    <source>
        <dbReference type="Pfam" id="PF06985"/>
    </source>
</evidence>
<keyword evidence="4" id="KW-1185">Reference proteome</keyword>
<feature type="domain" description="DUF8212" evidence="2">
    <location>
        <begin position="223"/>
        <end position="252"/>
    </location>
</feature>
<dbReference type="InterPro" id="IPR058525">
    <property type="entry name" value="DUF8212"/>
</dbReference>
<dbReference type="OMA" id="ETLFAWE"/>
<accession>A0A1Y2MCL4</accession>
<evidence type="ECO:0000259" key="2">
    <source>
        <dbReference type="Pfam" id="PF26640"/>
    </source>
</evidence>
<name>A0A1Y2MCL4_EPING</name>
<dbReference type="Proteomes" id="UP000193240">
    <property type="component" value="Unassembled WGS sequence"/>
</dbReference>
<dbReference type="InterPro" id="IPR010730">
    <property type="entry name" value="HET"/>
</dbReference>
<sequence length="641" mass="72372">MRLLNTRTLELTNFVGEHPRYAILSHCWDAEEVLFSDLCNIGKARSKRGFSKIEKACEQAARDDYEYCWIDSCCIDKNSSAELSEAINSMFAWYRRASICYAYLADVEDLKSFKQSRWFTRAWTLQELLAPSALQNVGKHGMEFFSKDWQNLGSKASLSRLISDASGIGREYLEGKDLNDASISMRMSWAAERKATRAEDIAYSLLGLFDVNMPLLYGEGKLKAFRRLQEEIMKISEDETLFAWGDADSDMGSSSADVLAGDPKDFSEAKDLVPFDEADDPIAPYSMTHRGLRICLKISRPKDLPDDLADAMRMSIRPIRAPVMIWSSDDLVWAVLNCHVAHDYRNSVLIPLRSVAADVYIRDISTSVALIPSTFVTLVEENCRKRASPCLKEIFIRNSRVSSLSRGVQRRFGFLIRSLSGGLEIAKASCPSGAWNPIDMILRADNDSQTDRFWHASLMLILPSRPHTNTKYATCISLGCANDVGVKTPKAWCYLDDKIDSKNDIDLLTFHNEADSKRPRREVTYFRGPHSDGNGSLKVLIKQEKVHGQRMFVVDIEYANGEEKLPVPQSSTQTRLTYPSPDNDSPIEEHLLMPKISVTPVLDSPYKRKVDRPPLDVEFYHPAKRTLFPSAIGRERSLSAP</sequence>
<evidence type="ECO:0000313" key="3">
    <source>
        <dbReference type="EMBL" id="OSS53875.1"/>
    </source>
</evidence>